<evidence type="ECO:0000256" key="1">
    <source>
        <dbReference type="ARBA" id="ARBA00001974"/>
    </source>
</evidence>
<evidence type="ECO:0000256" key="4">
    <source>
        <dbReference type="ARBA" id="ARBA00023002"/>
    </source>
</evidence>
<evidence type="ECO:0000259" key="5">
    <source>
        <dbReference type="Pfam" id="PF01266"/>
    </source>
</evidence>
<dbReference type="Proteomes" id="UP000319818">
    <property type="component" value="Unassembled WGS sequence"/>
</dbReference>
<dbReference type="PANTHER" id="PTHR13847:SF286">
    <property type="entry name" value="D-AMINO ACID DEHYDROGENASE"/>
    <property type="match status" value="1"/>
</dbReference>
<dbReference type="SUPFAM" id="SSF51905">
    <property type="entry name" value="FAD/NAD(P)-binding domain"/>
    <property type="match status" value="1"/>
</dbReference>
<dbReference type="RefSeq" id="WP_142104777.1">
    <property type="nucleotide sequence ID" value="NZ_VFPH01000002.1"/>
</dbReference>
<keyword evidence="7" id="KW-1185">Reference proteome</keyword>
<dbReference type="GO" id="GO:0016491">
    <property type="term" value="F:oxidoreductase activity"/>
    <property type="evidence" value="ECO:0007669"/>
    <property type="project" value="UniProtKB-KW"/>
</dbReference>
<comment type="cofactor">
    <cofactor evidence="1">
        <name>FAD</name>
        <dbReference type="ChEBI" id="CHEBI:57692"/>
    </cofactor>
</comment>
<dbReference type="Gene3D" id="3.50.50.60">
    <property type="entry name" value="FAD/NAD(P)-binding domain"/>
    <property type="match status" value="1"/>
</dbReference>
<proteinExistence type="inferred from homology"/>
<dbReference type="Gene3D" id="3.30.9.10">
    <property type="entry name" value="D-Amino Acid Oxidase, subunit A, domain 2"/>
    <property type="match status" value="1"/>
</dbReference>
<name>A0A543FW50_9PSEU</name>
<reference evidence="6 7" key="1">
    <citation type="submission" date="2019-06" db="EMBL/GenBank/DDBJ databases">
        <title>Sequencing the genomes of 1000 actinobacteria strains.</title>
        <authorList>
            <person name="Klenk H.-P."/>
        </authorList>
    </citation>
    <scope>NUCLEOTIDE SEQUENCE [LARGE SCALE GENOMIC DNA]</scope>
    <source>
        <strain evidence="6 7">DSM 45511</strain>
    </source>
</reference>
<sequence>MRVVVVGSGIAGAAAAYHLARRGVDVVVVDDARPGVATAAGAGIVSPWATADETRFAFAGASAGYYPELVAALAEDTDEPTSYSVVGGLVTGRDEGALREVHRLVAARAAAHPAAGEASLLEPAPARALFPPLEPGLAAVHVSGGARVDGRQLRASLLDAARRRGAELRTGTAMMAVDGVRVDGERLDADSVVLAAGAWSAELLDPFGIRLPVAPQRGQITHLEVSADTGRWPVVSPMDSGHYLLAFPGGRVVAGATRETGSGFDHRVTAAGQLEVLEQALAVAPGLRDATLLETRVGFRPATPDGLPVLGPLPGYPRIVMATGFGPTGLTMAPLAGALVAEVVLGEEPRLDLTPYLPDRFLPTNGAFVG</sequence>
<dbReference type="InterPro" id="IPR006076">
    <property type="entry name" value="FAD-dep_OxRdtase"/>
</dbReference>
<keyword evidence="3" id="KW-0285">Flavoprotein</keyword>
<evidence type="ECO:0000313" key="6">
    <source>
        <dbReference type="EMBL" id="TQM38052.1"/>
    </source>
</evidence>
<dbReference type="SUPFAM" id="SSF54373">
    <property type="entry name" value="FAD-linked reductases, C-terminal domain"/>
    <property type="match status" value="1"/>
</dbReference>
<evidence type="ECO:0000256" key="3">
    <source>
        <dbReference type="ARBA" id="ARBA00022630"/>
    </source>
</evidence>
<dbReference type="GO" id="GO:0005737">
    <property type="term" value="C:cytoplasm"/>
    <property type="evidence" value="ECO:0007669"/>
    <property type="project" value="TreeGrafter"/>
</dbReference>
<dbReference type="OrthoDB" id="9806257at2"/>
<dbReference type="PANTHER" id="PTHR13847">
    <property type="entry name" value="SARCOSINE DEHYDROGENASE-RELATED"/>
    <property type="match status" value="1"/>
</dbReference>
<evidence type="ECO:0000256" key="2">
    <source>
        <dbReference type="ARBA" id="ARBA00009410"/>
    </source>
</evidence>
<feature type="domain" description="FAD dependent oxidoreductase" evidence="5">
    <location>
        <begin position="2"/>
        <end position="342"/>
    </location>
</feature>
<comment type="caution">
    <text evidence="6">The sequence shown here is derived from an EMBL/GenBank/DDBJ whole genome shotgun (WGS) entry which is preliminary data.</text>
</comment>
<comment type="similarity">
    <text evidence="2">Belongs to the DadA oxidoreductase family.</text>
</comment>
<dbReference type="InterPro" id="IPR036188">
    <property type="entry name" value="FAD/NAD-bd_sf"/>
</dbReference>
<dbReference type="EMBL" id="VFPH01000002">
    <property type="protein sequence ID" value="TQM38052.1"/>
    <property type="molecule type" value="Genomic_DNA"/>
</dbReference>
<evidence type="ECO:0000313" key="7">
    <source>
        <dbReference type="Proteomes" id="UP000319818"/>
    </source>
</evidence>
<keyword evidence="4" id="KW-0560">Oxidoreductase</keyword>
<dbReference type="Pfam" id="PF01266">
    <property type="entry name" value="DAO"/>
    <property type="match status" value="1"/>
</dbReference>
<dbReference type="AlphaFoldDB" id="A0A543FW50"/>
<gene>
    <name evidence="6" type="ORF">FB388_5276</name>
</gene>
<protein>
    <submittedName>
        <fullName evidence="6">D-amino-acid dehydrogenase</fullName>
    </submittedName>
</protein>
<organism evidence="6 7">
    <name type="scientific">Pseudonocardia cypriaca</name>
    <dbReference type="NCBI Taxonomy" id="882449"/>
    <lineage>
        <taxon>Bacteria</taxon>
        <taxon>Bacillati</taxon>
        <taxon>Actinomycetota</taxon>
        <taxon>Actinomycetes</taxon>
        <taxon>Pseudonocardiales</taxon>
        <taxon>Pseudonocardiaceae</taxon>
        <taxon>Pseudonocardia</taxon>
    </lineage>
</organism>
<accession>A0A543FW50</accession>